<feature type="domain" description="SCP" evidence="3">
    <location>
        <begin position="156"/>
        <end position="303"/>
    </location>
</feature>
<dbReference type="SMART" id="SM00198">
    <property type="entry name" value="SCP"/>
    <property type="match status" value="1"/>
</dbReference>
<gene>
    <name evidence="4" type="ORF">PV04_08555</name>
</gene>
<evidence type="ECO:0000256" key="2">
    <source>
        <dbReference type="SAM" id="SignalP"/>
    </source>
</evidence>
<feature type="compositionally biased region" description="Low complexity" evidence="1">
    <location>
        <begin position="127"/>
        <end position="150"/>
    </location>
</feature>
<dbReference type="SUPFAM" id="SSF55797">
    <property type="entry name" value="PR-1-like"/>
    <property type="match status" value="1"/>
</dbReference>
<dbReference type="GO" id="GO:0005576">
    <property type="term" value="C:extracellular region"/>
    <property type="evidence" value="ECO:0007669"/>
    <property type="project" value="InterPro"/>
</dbReference>
<reference evidence="4 5" key="1">
    <citation type="submission" date="2015-01" db="EMBL/GenBank/DDBJ databases">
        <title>The Genome Sequence of Capronia semiimmersa CBS27337.</title>
        <authorList>
            <consortium name="The Broad Institute Genomics Platform"/>
            <person name="Cuomo C."/>
            <person name="de Hoog S."/>
            <person name="Gorbushina A."/>
            <person name="Stielow B."/>
            <person name="Teixiera M."/>
            <person name="Abouelleil A."/>
            <person name="Chapman S.B."/>
            <person name="Priest M."/>
            <person name="Young S.K."/>
            <person name="Wortman J."/>
            <person name="Nusbaum C."/>
            <person name="Birren B."/>
        </authorList>
    </citation>
    <scope>NUCLEOTIDE SEQUENCE [LARGE SCALE GENOMIC DNA]</scope>
    <source>
        <strain evidence="4 5">CBS 27337</strain>
    </source>
</reference>
<feature type="chain" id="PRO_5013017489" description="SCP domain-containing protein" evidence="2">
    <location>
        <begin position="16"/>
        <end position="322"/>
    </location>
</feature>
<dbReference type="CDD" id="cd05380">
    <property type="entry name" value="CAP_euk"/>
    <property type="match status" value="1"/>
</dbReference>
<keyword evidence="2" id="KW-0732">Signal</keyword>
<dbReference type="PROSITE" id="PS01009">
    <property type="entry name" value="CRISP_1"/>
    <property type="match status" value="1"/>
</dbReference>
<sequence length="322" mass="33924">MRAWNILLVATGATAQSISYIYTATFTETAWEYFSFTTCPCPPSTTTSFLTSTTSVAFTVNPDSLTTTTSIAFTDNPDSLTTTSTPVTTTSIAFTDNPDSLTTTTTYSGPLLPSDTVTPSVPIPTFTTSSVELPSSSEAPSSTTSSSGVPEVTTEAYIDAVLRHHNIHRSNHTADPLIWDDNLADIARQIAETCIYGHVTDVGGGGYGQNIGAGYPATPLGMGNFITEGLYNGEVNSYVYYGMEPDLGTFSEWGHFTQIVWKASSSVGCYTADCSATGLVNAGPPIPPYFTVCNYAPAGNFVGSFAANIGVSIGLPTVHGDY</sequence>
<proteinExistence type="predicted"/>
<feature type="signal peptide" evidence="2">
    <location>
        <begin position="1"/>
        <end position="15"/>
    </location>
</feature>
<protein>
    <recommendedName>
        <fullName evidence="3">SCP domain-containing protein</fullName>
    </recommendedName>
</protein>
<evidence type="ECO:0000313" key="4">
    <source>
        <dbReference type="EMBL" id="KIW63564.1"/>
    </source>
</evidence>
<evidence type="ECO:0000313" key="5">
    <source>
        <dbReference type="Proteomes" id="UP000054266"/>
    </source>
</evidence>
<dbReference type="EMBL" id="KN846961">
    <property type="protein sequence ID" value="KIW63564.1"/>
    <property type="molecule type" value="Genomic_DNA"/>
</dbReference>
<dbReference type="AlphaFoldDB" id="A0A0D2FU28"/>
<dbReference type="PANTHER" id="PTHR10334">
    <property type="entry name" value="CYSTEINE-RICH SECRETORY PROTEIN-RELATED"/>
    <property type="match status" value="1"/>
</dbReference>
<dbReference type="InterPro" id="IPR001283">
    <property type="entry name" value="CRISP-related"/>
</dbReference>
<dbReference type="Proteomes" id="UP000054266">
    <property type="component" value="Unassembled WGS sequence"/>
</dbReference>
<dbReference type="InterPro" id="IPR035940">
    <property type="entry name" value="CAP_sf"/>
</dbReference>
<dbReference type="Pfam" id="PF00188">
    <property type="entry name" value="CAP"/>
    <property type="match status" value="1"/>
</dbReference>
<organism evidence="4 5">
    <name type="scientific">Phialophora macrospora</name>
    <dbReference type="NCBI Taxonomy" id="1851006"/>
    <lineage>
        <taxon>Eukaryota</taxon>
        <taxon>Fungi</taxon>
        <taxon>Dikarya</taxon>
        <taxon>Ascomycota</taxon>
        <taxon>Pezizomycotina</taxon>
        <taxon>Eurotiomycetes</taxon>
        <taxon>Chaetothyriomycetidae</taxon>
        <taxon>Chaetothyriales</taxon>
        <taxon>Herpotrichiellaceae</taxon>
        <taxon>Phialophora</taxon>
    </lineage>
</organism>
<name>A0A0D2FU28_9EURO</name>
<dbReference type="InterPro" id="IPR018244">
    <property type="entry name" value="Allrgn_V5/Tpx1_CS"/>
</dbReference>
<feature type="region of interest" description="Disordered" evidence="1">
    <location>
        <begin position="105"/>
        <end position="150"/>
    </location>
</feature>
<keyword evidence="5" id="KW-1185">Reference proteome</keyword>
<dbReference type="InterPro" id="IPR014044">
    <property type="entry name" value="CAP_dom"/>
</dbReference>
<dbReference type="STRING" id="5601.A0A0D2FU28"/>
<dbReference type="Gene3D" id="3.40.33.10">
    <property type="entry name" value="CAP"/>
    <property type="match status" value="1"/>
</dbReference>
<accession>A0A0D2FU28</accession>
<evidence type="ECO:0000256" key="1">
    <source>
        <dbReference type="SAM" id="MobiDB-lite"/>
    </source>
</evidence>
<dbReference type="HOGENOM" id="CLU_035730_5_0_1"/>
<dbReference type="PRINTS" id="PR00837">
    <property type="entry name" value="V5TPXLIKE"/>
</dbReference>
<evidence type="ECO:0000259" key="3">
    <source>
        <dbReference type="SMART" id="SM00198"/>
    </source>
</evidence>